<accession>A0A160IPL5</accession>
<dbReference type="Proteomes" id="UP000076623">
    <property type="component" value="Chromosome"/>
</dbReference>
<dbReference type="EMBL" id="CP015378">
    <property type="protein sequence ID" value="ANC77622.1"/>
    <property type="molecule type" value="Genomic_DNA"/>
</dbReference>
<protein>
    <submittedName>
        <fullName evidence="1">Uncharacterized protein</fullName>
    </submittedName>
</protein>
<reference evidence="1 2" key="1">
    <citation type="submission" date="2016-04" db="EMBL/GenBank/DDBJ databases">
        <title>Complete genome sequence of Fictibacillus phosphorivorans G25-29, a strain toxic to nematodes.</title>
        <authorList>
            <person name="Zheng Z."/>
        </authorList>
    </citation>
    <scope>NUCLEOTIDE SEQUENCE [LARGE SCALE GENOMIC DNA]</scope>
    <source>
        <strain evidence="1 2">G25-29</strain>
    </source>
</reference>
<evidence type="ECO:0000313" key="1">
    <source>
        <dbReference type="EMBL" id="ANC77622.1"/>
    </source>
</evidence>
<sequence length="113" mass="13252">MECCCENMKIYELKLEADVDTDPVWCNRCGCNLELDELPISLEQKEKLRDWAVQYGEWIDWDNDKLCENGLELEKEHNQMGQSLSSKIQKEVGDSYRVSFSPSRSARHYLNND</sequence>
<dbReference type="KEGG" id="fpn:ABE65_012775"/>
<keyword evidence="2" id="KW-1185">Reference proteome</keyword>
<dbReference type="RefSeq" id="WP_066395517.1">
    <property type="nucleotide sequence ID" value="NZ_CP015378.1"/>
</dbReference>
<proteinExistence type="predicted"/>
<gene>
    <name evidence="1" type="ORF">ABE65_012775</name>
</gene>
<organism evidence="1 2">
    <name type="scientific">Fictibacillus phosphorivorans</name>
    <dbReference type="NCBI Taxonomy" id="1221500"/>
    <lineage>
        <taxon>Bacteria</taxon>
        <taxon>Bacillati</taxon>
        <taxon>Bacillota</taxon>
        <taxon>Bacilli</taxon>
        <taxon>Bacillales</taxon>
        <taxon>Fictibacillaceae</taxon>
        <taxon>Fictibacillus</taxon>
    </lineage>
</organism>
<name>A0A160IPL5_9BACL</name>
<evidence type="ECO:0000313" key="2">
    <source>
        <dbReference type="Proteomes" id="UP000076623"/>
    </source>
</evidence>
<dbReference type="AlphaFoldDB" id="A0A160IPL5"/>